<name>A0A1I1SL68_9RHOB</name>
<feature type="region of interest" description="Disordered" evidence="2">
    <location>
        <begin position="131"/>
        <end position="214"/>
    </location>
</feature>
<sequence>MKGNFWSRRRAAVAAEEAAEARAEEDRATEARAEAVAEKTDEEILAEFGLPDPDDLRPGDRVVGFMRREIPERLRRRALRKLWGSNPVLACVDGLNDYDDDYTNAVTDAPGVKTAYQVGRGLRAHVEALAKDAGPADPQPGQSVAEGDDLPEEIPDTEELAEECSDTQEASHAAPASTTKVAVGSEGSEGTQQYDEARPLPPRRMRFRFDQGME</sequence>
<feature type="coiled-coil region" evidence="1">
    <location>
        <begin position="11"/>
        <end position="38"/>
    </location>
</feature>
<evidence type="ECO:0008006" key="5">
    <source>
        <dbReference type="Google" id="ProtNLM"/>
    </source>
</evidence>
<evidence type="ECO:0000313" key="4">
    <source>
        <dbReference type="Proteomes" id="UP000325289"/>
    </source>
</evidence>
<accession>A0A1I1SL68</accession>
<proteinExistence type="predicted"/>
<dbReference type="AlphaFoldDB" id="A0A1I1SL68"/>
<organism evidence="3 4">
    <name type="scientific">Roseivivax sediminis</name>
    <dbReference type="NCBI Taxonomy" id="936889"/>
    <lineage>
        <taxon>Bacteria</taxon>
        <taxon>Pseudomonadati</taxon>
        <taxon>Pseudomonadota</taxon>
        <taxon>Alphaproteobacteria</taxon>
        <taxon>Rhodobacterales</taxon>
        <taxon>Roseobacteraceae</taxon>
        <taxon>Roseivivax</taxon>
    </lineage>
</organism>
<evidence type="ECO:0000256" key="2">
    <source>
        <dbReference type="SAM" id="MobiDB-lite"/>
    </source>
</evidence>
<reference evidence="3 4" key="1">
    <citation type="submission" date="2016-10" db="EMBL/GenBank/DDBJ databases">
        <authorList>
            <person name="Varghese N."/>
            <person name="Submissions S."/>
        </authorList>
    </citation>
    <scope>NUCLEOTIDE SEQUENCE [LARGE SCALE GENOMIC DNA]</scope>
    <source>
        <strain evidence="4">YIM D21,KCTC 23444,ACCC 10710</strain>
    </source>
</reference>
<gene>
    <name evidence="3" type="ORF">SAMN04515678_101220</name>
</gene>
<keyword evidence="1" id="KW-0175">Coiled coil</keyword>
<dbReference type="InterPro" id="IPR021735">
    <property type="entry name" value="DUF3306"/>
</dbReference>
<dbReference type="Proteomes" id="UP000325289">
    <property type="component" value="Unassembled WGS sequence"/>
</dbReference>
<dbReference type="OrthoDB" id="8100830at2"/>
<keyword evidence="4" id="KW-1185">Reference proteome</keyword>
<feature type="compositionally biased region" description="Acidic residues" evidence="2">
    <location>
        <begin position="146"/>
        <end position="166"/>
    </location>
</feature>
<evidence type="ECO:0000256" key="1">
    <source>
        <dbReference type="SAM" id="Coils"/>
    </source>
</evidence>
<dbReference type="EMBL" id="FOMS01000001">
    <property type="protein sequence ID" value="SFD47207.1"/>
    <property type="molecule type" value="Genomic_DNA"/>
</dbReference>
<dbReference type="Pfam" id="PF11748">
    <property type="entry name" value="DUF3306"/>
    <property type="match status" value="1"/>
</dbReference>
<evidence type="ECO:0000313" key="3">
    <source>
        <dbReference type="EMBL" id="SFD47207.1"/>
    </source>
</evidence>
<protein>
    <recommendedName>
        <fullName evidence="5">DUF3306 domain-containing protein</fullName>
    </recommendedName>
</protein>
<dbReference type="RefSeq" id="WP_149754029.1">
    <property type="nucleotide sequence ID" value="NZ_FOMS01000001.1"/>
</dbReference>